<evidence type="ECO:0000313" key="2">
    <source>
        <dbReference type="Proteomes" id="UP001413721"/>
    </source>
</evidence>
<evidence type="ECO:0000313" key="1">
    <source>
        <dbReference type="EMBL" id="MEN2986720.1"/>
    </source>
</evidence>
<name>A0ABU9YDG3_9PROT</name>
<keyword evidence="2" id="KW-1185">Reference proteome</keyword>
<comment type="caution">
    <text evidence="1">The sequence shown here is derived from an EMBL/GenBank/DDBJ whole genome shotgun (WGS) entry which is preliminary data.</text>
</comment>
<gene>
    <name evidence="1" type="ORF">WG926_00275</name>
</gene>
<protein>
    <submittedName>
        <fullName evidence="1">Uncharacterized protein</fullName>
    </submittedName>
</protein>
<proteinExistence type="predicted"/>
<dbReference type="Proteomes" id="UP001413721">
    <property type="component" value="Unassembled WGS sequence"/>
</dbReference>
<sequence>MSGGLDRTLGRMLGDLLGLAGAGGLAQPCRLDRTSAAFDPETGITSEARVTLATGRLIWGRDPVAAGIAPDLATDRPPRRPAMVEGLGVTPAPGDILVIDTADWRIDEALRPVPVLDLWRLLLRAP</sequence>
<organism evidence="1 2">
    <name type="scientific">Tistrella arctica</name>
    <dbReference type="NCBI Taxonomy" id="3133430"/>
    <lineage>
        <taxon>Bacteria</taxon>
        <taxon>Pseudomonadati</taxon>
        <taxon>Pseudomonadota</taxon>
        <taxon>Alphaproteobacteria</taxon>
        <taxon>Geminicoccales</taxon>
        <taxon>Geminicoccaceae</taxon>
        <taxon>Tistrella</taxon>
    </lineage>
</organism>
<dbReference type="EMBL" id="JBBKTW010000001">
    <property type="protein sequence ID" value="MEN2986720.1"/>
    <property type="molecule type" value="Genomic_DNA"/>
</dbReference>
<reference evidence="1 2" key="1">
    <citation type="submission" date="2024-03" db="EMBL/GenBank/DDBJ databases">
        <title>High-quality draft genome sequencing of Tistrella sp. BH-R2-4.</title>
        <authorList>
            <person name="Dong C."/>
        </authorList>
    </citation>
    <scope>NUCLEOTIDE SEQUENCE [LARGE SCALE GENOMIC DNA]</scope>
    <source>
        <strain evidence="1 2">BH-R2-4</strain>
    </source>
</reference>
<dbReference type="RefSeq" id="WP_345930825.1">
    <property type="nucleotide sequence ID" value="NZ_JBBKTV010000001.1"/>
</dbReference>
<accession>A0ABU9YDG3</accession>